<evidence type="ECO:0000256" key="3">
    <source>
        <dbReference type="ARBA" id="ARBA00022723"/>
    </source>
</evidence>
<dbReference type="EMBL" id="CP033169">
    <property type="protein sequence ID" value="AYO31485.1"/>
    <property type="molecule type" value="Genomic_DNA"/>
</dbReference>
<accession>A0A3G2R7Y0</accession>
<dbReference type="InterPro" id="IPR002582">
    <property type="entry name" value="ACPS"/>
</dbReference>
<evidence type="ECO:0000256" key="1">
    <source>
        <dbReference type="ARBA" id="ARBA00022516"/>
    </source>
</evidence>
<feature type="binding site" evidence="8">
    <location>
        <position position="55"/>
    </location>
    <ligand>
        <name>Mg(2+)</name>
        <dbReference type="ChEBI" id="CHEBI:18420"/>
    </ligand>
</feature>
<evidence type="ECO:0000256" key="4">
    <source>
        <dbReference type="ARBA" id="ARBA00022832"/>
    </source>
</evidence>
<dbReference type="AlphaFoldDB" id="A0A3G2R7Y0"/>
<organism evidence="10 11">
    <name type="scientific">Biomaibacter acetigenes</name>
    <dbReference type="NCBI Taxonomy" id="2316383"/>
    <lineage>
        <taxon>Bacteria</taxon>
        <taxon>Bacillati</taxon>
        <taxon>Bacillota</taxon>
        <taxon>Clostridia</taxon>
        <taxon>Thermosediminibacterales</taxon>
        <taxon>Tepidanaerobacteraceae</taxon>
        <taxon>Biomaibacter</taxon>
    </lineage>
</organism>
<dbReference type="Proteomes" id="UP000280960">
    <property type="component" value="Chromosome"/>
</dbReference>
<evidence type="ECO:0000256" key="7">
    <source>
        <dbReference type="ARBA" id="ARBA00023160"/>
    </source>
</evidence>
<dbReference type="InterPro" id="IPR008278">
    <property type="entry name" value="4-PPantetheinyl_Trfase_dom"/>
</dbReference>
<sequence>MEIGVDIVEIDRIKRACRRKRFLERFFTHQELSGIDKNKMAIFYQRLAGKFAAKEAVAKALGTGFRYFRWREIEILNDHNGKPYAVLSGRAEEILKSGGFEKILVTISHCRDYAIAFAVARGGGQNEGSKPFHHEGAGQEGH</sequence>
<keyword evidence="11" id="KW-1185">Reference proteome</keyword>
<evidence type="ECO:0000256" key="6">
    <source>
        <dbReference type="ARBA" id="ARBA00023098"/>
    </source>
</evidence>
<keyword evidence="7 8" id="KW-0275">Fatty acid biosynthesis</keyword>
<dbReference type="GO" id="GO:0008897">
    <property type="term" value="F:holo-[acyl-carrier-protein] synthase activity"/>
    <property type="evidence" value="ECO:0007669"/>
    <property type="project" value="UniProtKB-UniRule"/>
</dbReference>
<comment type="cofactor">
    <cofactor evidence="8">
        <name>Mg(2+)</name>
        <dbReference type="ChEBI" id="CHEBI:18420"/>
    </cofactor>
</comment>
<comment type="similarity">
    <text evidence="8">Belongs to the P-Pant transferase superfamily. AcpS family.</text>
</comment>
<dbReference type="InterPro" id="IPR037143">
    <property type="entry name" value="4-PPantetheinyl_Trfase_dom_sf"/>
</dbReference>
<comment type="subcellular location">
    <subcellularLocation>
        <location evidence="8">Cytoplasm</location>
    </subcellularLocation>
</comment>
<dbReference type="NCBIfam" id="TIGR00556">
    <property type="entry name" value="pantethn_trn"/>
    <property type="match status" value="1"/>
</dbReference>
<evidence type="ECO:0000313" key="11">
    <source>
        <dbReference type="Proteomes" id="UP000280960"/>
    </source>
</evidence>
<gene>
    <name evidence="8 10" type="primary">acpS</name>
    <name evidence="10" type="ORF">D2962_13550</name>
</gene>
<keyword evidence="2 8" id="KW-0808">Transferase</keyword>
<keyword evidence="4 8" id="KW-0276">Fatty acid metabolism</keyword>
<proteinExistence type="inferred from homology"/>
<dbReference type="GO" id="GO:0006633">
    <property type="term" value="P:fatty acid biosynthetic process"/>
    <property type="evidence" value="ECO:0007669"/>
    <property type="project" value="UniProtKB-UniRule"/>
</dbReference>
<evidence type="ECO:0000256" key="5">
    <source>
        <dbReference type="ARBA" id="ARBA00022842"/>
    </source>
</evidence>
<dbReference type="SUPFAM" id="SSF56214">
    <property type="entry name" value="4'-phosphopantetheinyl transferase"/>
    <property type="match status" value="1"/>
</dbReference>
<dbReference type="Pfam" id="PF01648">
    <property type="entry name" value="ACPS"/>
    <property type="match status" value="1"/>
</dbReference>
<protein>
    <recommendedName>
        <fullName evidence="8">Holo-[acyl-carrier-protein] synthase</fullName>
        <shortName evidence="8">Holo-ACP synthase</shortName>
        <ecNumber evidence="8">2.7.8.7</ecNumber>
    </recommendedName>
    <alternativeName>
        <fullName evidence="8">4'-phosphopantetheinyl transferase AcpS</fullName>
    </alternativeName>
</protein>
<reference evidence="10 11" key="1">
    <citation type="submission" date="2018-10" db="EMBL/GenBank/DDBJ databases">
        <authorList>
            <person name="Zhang X."/>
        </authorList>
    </citation>
    <scope>NUCLEOTIDE SEQUENCE [LARGE SCALE GENOMIC DNA]</scope>
    <source>
        <strain evidence="10 11">SK-G1</strain>
    </source>
</reference>
<feature type="binding site" evidence="8">
    <location>
        <position position="6"/>
    </location>
    <ligand>
        <name>Mg(2+)</name>
        <dbReference type="ChEBI" id="CHEBI:18420"/>
    </ligand>
</feature>
<keyword evidence="8" id="KW-0963">Cytoplasm</keyword>
<evidence type="ECO:0000313" key="10">
    <source>
        <dbReference type="EMBL" id="AYO31485.1"/>
    </source>
</evidence>
<keyword evidence="1 8" id="KW-0444">Lipid biosynthesis</keyword>
<dbReference type="KEGG" id="bacg:D2962_13550"/>
<dbReference type="Gene3D" id="3.90.470.20">
    <property type="entry name" value="4'-phosphopantetheinyl transferase domain"/>
    <property type="match status" value="1"/>
</dbReference>
<name>A0A3G2R7Y0_9FIRM</name>
<keyword evidence="3 8" id="KW-0479">Metal-binding</keyword>
<comment type="function">
    <text evidence="8">Transfers the 4'-phosphopantetheine moiety from coenzyme A to a Ser of acyl-carrier-protein.</text>
</comment>
<dbReference type="GO" id="GO:0000287">
    <property type="term" value="F:magnesium ion binding"/>
    <property type="evidence" value="ECO:0007669"/>
    <property type="project" value="UniProtKB-UniRule"/>
</dbReference>
<evidence type="ECO:0000256" key="2">
    <source>
        <dbReference type="ARBA" id="ARBA00022679"/>
    </source>
</evidence>
<feature type="domain" description="4'-phosphopantetheinyl transferase" evidence="9">
    <location>
        <begin position="3"/>
        <end position="117"/>
    </location>
</feature>
<dbReference type="NCBIfam" id="TIGR00516">
    <property type="entry name" value="acpS"/>
    <property type="match status" value="1"/>
</dbReference>
<evidence type="ECO:0000259" key="9">
    <source>
        <dbReference type="Pfam" id="PF01648"/>
    </source>
</evidence>
<dbReference type="EC" id="2.7.8.7" evidence="8"/>
<keyword evidence="6 8" id="KW-0443">Lipid metabolism</keyword>
<dbReference type="GO" id="GO:0005737">
    <property type="term" value="C:cytoplasm"/>
    <property type="evidence" value="ECO:0007669"/>
    <property type="project" value="UniProtKB-SubCell"/>
</dbReference>
<dbReference type="HAMAP" id="MF_00101">
    <property type="entry name" value="AcpS"/>
    <property type="match status" value="1"/>
</dbReference>
<comment type="catalytic activity">
    <reaction evidence="8">
        <text>apo-[ACP] + CoA = holo-[ACP] + adenosine 3',5'-bisphosphate + H(+)</text>
        <dbReference type="Rhea" id="RHEA:12068"/>
        <dbReference type="Rhea" id="RHEA-COMP:9685"/>
        <dbReference type="Rhea" id="RHEA-COMP:9690"/>
        <dbReference type="ChEBI" id="CHEBI:15378"/>
        <dbReference type="ChEBI" id="CHEBI:29999"/>
        <dbReference type="ChEBI" id="CHEBI:57287"/>
        <dbReference type="ChEBI" id="CHEBI:58343"/>
        <dbReference type="ChEBI" id="CHEBI:64479"/>
        <dbReference type="EC" id="2.7.8.7"/>
    </reaction>
</comment>
<keyword evidence="5 8" id="KW-0460">Magnesium</keyword>
<dbReference type="InterPro" id="IPR004568">
    <property type="entry name" value="Ppantetheine-prot_Trfase_dom"/>
</dbReference>
<evidence type="ECO:0000256" key="8">
    <source>
        <dbReference type="HAMAP-Rule" id="MF_00101"/>
    </source>
</evidence>
<dbReference type="RefSeq" id="WP_120767076.1">
    <property type="nucleotide sequence ID" value="NZ_CP033169.1"/>
</dbReference>